<evidence type="ECO:0000256" key="5">
    <source>
        <dbReference type="ARBA" id="ARBA00023163"/>
    </source>
</evidence>
<evidence type="ECO:0000313" key="8">
    <source>
        <dbReference type="EMBL" id="MBA8805480.1"/>
    </source>
</evidence>
<reference evidence="8 9" key="1">
    <citation type="submission" date="2020-07" db="EMBL/GenBank/DDBJ databases">
        <title>Sequencing the genomes of 1000 actinobacteria strains.</title>
        <authorList>
            <person name="Klenk H.-P."/>
        </authorList>
    </citation>
    <scope>NUCLEOTIDE SEQUENCE [LARGE SCALE GENOMIC DNA]</scope>
    <source>
        <strain evidence="8 9">DSM 21349</strain>
    </source>
</reference>
<keyword evidence="9" id="KW-1185">Reference proteome</keyword>
<feature type="domain" description="RNA polymerase sigma-70 region 2" evidence="6">
    <location>
        <begin position="22"/>
        <end position="83"/>
    </location>
</feature>
<dbReference type="EMBL" id="JACGXA010000001">
    <property type="protein sequence ID" value="MBA8805480.1"/>
    <property type="molecule type" value="Genomic_DNA"/>
</dbReference>
<comment type="similarity">
    <text evidence="1">Belongs to the sigma-70 factor family. ECF subfamily.</text>
</comment>
<dbReference type="PANTHER" id="PTHR43133">
    <property type="entry name" value="RNA POLYMERASE ECF-TYPE SIGMA FACTO"/>
    <property type="match status" value="1"/>
</dbReference>
<dbReference type="SUPFAM" id="SSF88946">
    <property type="entry name" value="Sigma2 domain of RNA polymerase sigma factors"/>
    <property type="match status" value="1"/>
</dbReference>
<feature type="domain" description="RNA polymerase sigma-70 region 4" evidence="7">
    <location>
        <begin position="112"/>
        <end position="161"/>
    </location>
</feature>
<evidence type="ECO:0000259" key="7">
    <source>
        <dbReference type="Pfam" id="PF04545"/>
    </source>
</evidence>
<keyword evidence="2" id="KW-0805">Transcription regulation</keyword>
<evidence type="ECO:0000259" key="6">
    <source>
        <dbReference type="Pfam" id="PF04542"/>
    </source>
</evidence>
<dbReference type="InterPro" id="IPR007627">
    <property type="entry name" value="RNA_pol_sigma70_r2"/>
</dbReference>
<dbReference type="CDD" id="cd06171">
    <property type="entry name" value="Sigma70_r4"/>
    <property type="match status" value="1"/>
</dbReference>
<dbReference type="InterPro" id="IPR014284">
    <property type="entry name" value="RNA_pol_sigma-70_dom"/>
</dbReference>
<dbReference type="NCBIfam" id="TIGR02937">
    <property type="entry name" value="sigma70-ECF"/>
    <property type="match status" value="1"/>
</dbReference>
<organism evidence="8 9">
    <name type="scientific">Nocardioides ginsengisegetis</name>
    <dbReference type="NCBI Taxonomy" id="661491"/>
    <lineage>
        <taxon>Bacteria</taxon>
        <taxon>Bacillati</taxon>
        <taxon>Actinomycetota</taxon>
        <taxon>Actinomycetes</taxon>
        <taxon>Propionibacteriales</taxon>
        <taxon>Nocardioidaceae</taxon>
        <taxon>Nocardioides</taxon>
    </lineage>
</organism>
<dbReference type="InterPro" id="IPR036388">
    <property type="entry name" value="WH-like_DNA-bd_sf"/>
</dbReference>
<accession>A0A7W3J381</accession>
<dbReference type="Gene3D" id="1.10.1740.10">
    <property type="match status" value="1"/>
</dbReference>
<dbReference type="InterPro" id="IPR013325">
    <property type="entry name" value="RNA_pol_sigma_r2"/>
</dbReference>
<dbReference type="Proteomes" id="UP000580910">
    <property type="component" value="Unassembled WGS sequence"/>
</dbReference>
<dbReference type="AlphaFoldDB" id="A0A7W3J381"/>
<gene>
    <name evidence="8" type="ORF">FB382_003771</name>
</gene>
<dbReference type="Gene3D" id="1.10.10.10">
    <property type="entry name" value="Winged helix-like DNA-binding domain superfamily/Winged helix DNA-binding domain"/>
    <property type="match status" value="1"/>
</dbReference>
<proteinExistence type="inferred from homology"/>
<evidence type="ECO:0000256" key="3">
    <source>
        <dbReference type="ARBA" id="ARBA00023082"/>
    </source>
</evidence>
<dbReference type="InterPro" id="IPR013324">
    <property type="entry name" value="RNA_pol_sigma_r3/r4-like"/>
</dbReference>
<evidence type="ECO:0000256" key="1">
    <source>
        <dbReference type="ARBA" id="ARBA00010641"/>
    </source>
</evidence>
<dbReference type="InterPro" id="IPR007630">
    <property type="entry name" value="RNA_pol_sigma70_r4"/>
</dbReference>
<comment type="caution">
    <text evidence="8">The sequence shown here is derived from an EMBL/GenBank/DDBJ whole genome shotgun (WGS) entry which is preliminary data.</text>
</comment>
<dbReference type="GO" id="GO:0016987">
    <property type="term" value="F:sigma factor activity"/>
    <property type="evidence" value="ECO:0007669"/>
    <property type="project" value="UniProtKB-KW"/>
</dbReference>
<evidence type="ECO:0000256" key="2">
    <source>
        <dbReference type="ARBA" id="ARBA00023015"/>
    </source>
</evidence>
<name>A0A7W3J381_9ACTN</name>
<evidence type="ECO:0000313" key="9">
    <source>
        <dbReference type="Proteomes" id="UP000580910"/>
    </source>
</evidence>
<keyword evidence="3" id="KW-0731">Sigma factor</keyword>
<dbReference type="GO" id="GO:0006352">
    <property type="term" value="P:DNA-templated transcription initiation"/>
    <property type="evidence" value="ECO:0007669"/>
    <property type="project" value="InterPro"/>
</dbReference>
<evidence type="ECO:0000256" key="4">
    <source>
        <dbReference type="ARBA" id="ARBA00023125"/>
    </source>
</evidence>
<sequence length="170" mass="18764">MIRIETTSTVHADWDGLVTVASPGLMRLAYMLCGNPHAAEDLLQATFARACRNGERIAAMAAPTAYLRRIMINEHASQHRRRRLATVPLEGDLDPPVPTTSGADDRDEAWRWLATLPPRQRAVLVLRFYEDVPDQEIAQLIGCTQATVRSHASHGLAALRALLTGCKEES</sequence>
<dbReference type="RefSeq" id="WP_343055665.1">
    <property type="nucleotide sequence ID" value="NZ_JACGXA010000001.1"/>
</dbReference>
<keyword evidence="5" id="KW-0804">Transcription</keyword>
<dbReference type="PANTHER" id="PTHR43133:SF50">
    <property type="entry name" value="ECF RNA POLYMERASE SIGMA FACTOR SIGM"/>
    <property type="match status" value="1"/>
</dbReference>
<dbReference type="GO" id="GO:0003677">
    <property type="term" value="F:DNA binding"/>
    <property type="evidence" value="ECO:0007669"/>
    <property type="project" value="UniProtKB-KW"/>
</dbReference>
<keyword evidence="4" id="KW-0238">DNA-binding</keyword>
<dbReference type="Pfam" id="PF04542">
    <property type="entry name" value="Sigma70_r2"/>
    <property type="match status" value="1"/>
</dbReference>
<dbReference type="Pfam" id="PF04545">
    <property type="entry name" value="Sigma70_r4"/>
    <property type="match status" value="1"/>
</dbReference>
<protein>
    <submittedName>
        <fullName evidence="8">RNA polymerase sigma-70 factor (Sigma-E family)</fullName>
    </submittedName>
</protein>
<dbReference type="SUPFAM" id="SSF88659">
    <property type="entry name" value="Sigma3 and sigma4 domains of RNA polymerase sigma factors"/>
    <property type="match status" value="1"/>
</dbReference>
<dbReference type="InterPro" id="IPR039425">
    <property type="entry name" value="RNA_pol_sigma-70-like"/>
</dbReference>